<feature type="transmembrane region" description="Helical" evidence="1">
    <location>
        <begin position="37"/>
        <end position="57"/>
    </location>
</feature>
<proteinExistence type="predicted"/>
<evidence type="ECO:0000256" key="1">
    <source>
        <dbReference type="SAM" id="Phobius"/>
    </source>
</evidence>
<name>A0A2T8HXD5_9RHOB</name>
<gene>
    <name evidence="3" type="ORF">DDE20_00505</name>
</gene>
<dbReference type="InterPro" id="IPR007896">
    <property type="entry name" value="BTP_bacteria"/>
</dbReference>
<evidence type="ECO:0000313" key="3">
    <source>
        <dbReference type="EMBL" id="PVH30090.1"/>
    </source>
</evidence>
<feature type="transmembrane region" description="Helical" evidence="1">
    <location>
        <begin position="107"/>
        <end position="129"/>
    </location>
</feature>
<evidence type="ECO:0000313" key="4">
    <source>
        <dbReference type="Proteomes" id="UP000245911"/>
    </source>
</evidence>
<keyword evidence="1" id="KW-1133">Transmembrane helix</keyword>
<dbReference type="InterPro" id="IPR058208">
    <property type="entry name" value="PACE"/>
</dbReference>
<dbReference type="NCBIfam" id="NF033664">
    <property type="entry name" value="PACE_transport"/>
    <property type="match status" value="1"/>
</dbReference>
<feature type="domain" description="Chlorhexidine efflux transporter" evidence="2">
    <location>
        <begin position="2"/>
        <end position="65"/>
    </location>
</feature>
<feature type="domain" description="Chlorhexidine efflux transporter" evidence="2">
    <location>
        <begin position="72"/>
        <end position="134"/>
    </location>
</feature>
<dbReference type="Proteomes" id="UP000245911">
    <property type="component" value="Unassembled WGS sequence"/>
</dbReference>
<reference evidence="3 4" key="1">
    <citation type="submission" date="2018-04" db="EMBL/GenBank/DDBJ databases">
        <title>Pararhodobacter oceanense sp. nov., isolated from marine intertidal sediment.</title>
        <authorList>
            <person name="Wang X.-L."/>
            <person name="Du Z.-J."/>
        </authorList>
    </citation>
    <scope>NUCLEOTIDE SEQUENCE [LARGE SCALE GENOMIC DNA]</scope>
    <source>
        <strain evidence="3 4">AM505</strain>
    </source>
</reference>
<protein>
    <recommendedName>
        <fullName evidence="2">Chlorhexidine efflux transporter domain-containing protein</fullName>
    </recommendedName>
</protein>
<feature type="transmembrane region" description="Helical" evidence="1">
    <location>
        <begin position="12"/>
        <end position="31"/>
    </location>
</feature>
<evidence type="ECO:0000259" key="2">
    <source>
        <dbReference type="Pfam" id="PF05232"/>
    </source>
</evidence>
<keyword evidence="1" id="KW-0472">Membrane</keyword>
<comment type="caution">
    <text evidence="3">The sequence shown here is derived from an EMBL/GenBank/DDBJ whole genome shotgun (WGS) entry which is preliminary data.</text>
</comment>
<dbReference type="Pfam" id="PF05232">
    <property type="entry name" value="BTP"/>
    <property type="match status" value="2"/>
</dbReference>
<keyword evidence="1" id="KW-0812">Transmembrane</keyword>
<feature type="transmembrane region" description="Helical" evidence="1">
    <location>
        <begin position="78"/>
        <end position="101"/>
    </location>
</feature>
<keyword evidence="4" id="KW-1185">Reference proteome</keyword>
<sequence length="147" mass="16824">MRKTADRIRHAISFEIIGLLIITPAGAWIFNTPMHEIGVVAIVGASIATMWNYLFNLGFDRIMHRRLGHTRKTVRLRVLHACLFEAGLLTVLLPFIAWYLGLTLWQALIMDLSFAGFYLVYTFVFNWIYDVVFPIPDARQAEPAQQG</sequence>
<dbReference type="AlphaFoldDB" id="A0A2T8HXD5"/>
<dbReference type="EMBL" id="QDKM01000001">
    <property type="protein sequence ID" value="PVH30090.1"/>
    <property type="molecule type" value="Genomic_DNA"/>
</dbReference>
<dbReference type="OrthoDB" id="1631120at2"/>
<accession>A0A2T8HXD5</accession>
<dbReference type="RefSeq" id="WP_116556494.1">
    <property type="nucleotide sequence ID" value="NZ_QDKM01000001.1"/>
</dbReference>
<organism evidence="3 4">
    <name type="scientific">Pararhodobacter oceanensis</name>
    <dbReference type="NCBI Taxonomy" id="2172121"/>
    <lineage>
        <taxon>Bacteria</taxon>
        <taxon>Pseudomonadati</taxon>
        <taxon>Pseudomonadota</taxon>
        <taxon>Alphaproteobacteria</taxon>
        <taxon>Rhodobacterales</taxon>
        <taxon>Paracoccaceae</taxon>
        <taxon>Pararhodobacter</taxon>
    </lineage>
</organism>